<gene>
    <name evidence="2" type="ORF">DB31_8672</name>
    <name evidence="3" type="ORF">DB31_8759</name>
</gene>
<sequence length="234" mass="23502">MTLGDSNMPDIRVLLFLAAWAPGAVLAQSAAPEPPLAPPLVTAPEEPAFIPGPPLEEVAVSRPEVKPYALSPARVSVEVLGGAGGGFLMTLATLIVANSSSVDRLNCRNGDVCDNRLLGTLAMVGCGVGSTVSVYASGELMGGQGRLLPTLLSGLAAGGAGAGLFYAGLAEDAESVIPLMVLPMVSSIVAYELSASLSQSPSQAAPVSPSPGVTWAPSFTVSPKGGTFGLVGRF</sequence>
<feature type="transmembrane region" description="Helical" evidence="1">
    <location>
        <begin position="148"/>
        <end position="169"/>
    </location>
</feature>
<evidence type="ECO:0000256" key="1">
    <source>
        <dbReference type="SAM" id="Phobius"/>
    </source>
</evidence>
<proteinExistence type="predicted"/>
<dbReference type="AlphaFoldDB" id="A0A085WI93"/>
<keyword evidence="1" id="KW-1133">Transmembrane helix</keyword>
<dbReference type="EMBL" id="JMCB01000008">
    <property type="protein sequence ID" value="KFE67319.1"/>
    <property type="molecule type" value="Genomic_DNA"/>
</dbReference>
<protein>
    <submittedName>
        <fullName evidence="3">Uncharacterized protein</fullName>
    </submittedName>
</protein>
<evidence type="ECO:0000313" key="4">
    <source>
        <dbReference type="Proteomes" id="UP000028725"/>
    </source>
</evidence>
<name>A0A085WI93_9BACT</name>
<keyword evidence="1" id="KW-0812">Transmembrane</keyword>
<keyword evidence="4" id="KW-1185">Reference proteome</keyword>
<keyword evidence="1" id="KW-0472">Membrane</keyword>
<accession>A0A085WI93</accession>
<dbReference type="EMBL" id="JMCB01000008">
    <property type="protein sequence ID" value="KFE67406.1"/>
    <property type="molecule type" value="Genomic_DNA"/>
</dbReference>
<feature type="transmembrane region" description="Helical" evidence="1">
    <location>
        <begin position="79"/>
        <end position="97"/>
    </location>
</feature>
<dbReference type="Proteomes" id="UP000028725">
    <property type="component" value="Unassembled WGS sequence"/>
</dbReference>
<reference evidence="3 4" key="1">
    <citation type="submission" date="2014-04" db="EMBL/GenBank/DDBJ databases">
        <title>Genome assembly of Hyalangium minutum DSM 14724.</title>
        <authorList>
            <person name="Sharma G."/>
            <person name="Subramanian S."/>
        </authorList>
    </citation>
    <scope>NUCLEOTIDE SEQUENCE [LARGE SCALE GENOMIC DNA]</scope>
    <source>
        <strain evidence="3 4">DSM 14724</strain>
    </source>
</reference>
<comment type="caution">
    <text evidence="3">The sequence shown here is derived from an EMBL/GenBank/DDBJ whole genome shotgun (WGS) entry which is preliminary data.</text>
</comment>
<evidence type="ECO:0000313" key="3">
    <source>
        <dbReference type="EMBL" id="KFE67406.1"/>
    </source>
</evidence>
<evidence type="ECO:0000313" key="2">
    <source>
        <dbReference type="EMBL" id="KFE67319.1"/>
    </source>
</evidence>
<feature type="transmembrane region" description="Helical" evidence="1">
    <location>
        <begin position="117"/>
        <end position="136"/>
    </location>
</feature>
<organism evidence="3 4">
    <name type="scientific">Hyalangium minutum</name>
    <dbReference type="NCBI Taxonomy" id="394096"/>
    <lineage>
        <taxon>Bacteria</taxon>
        <taxon>Pseudomonadati</taxon>
        <taxon>Myxococcota</taxon>
        <taxon>Myxococcia</taxon>
        <taxon>Myxococcales</taxon>
        <taxon>Cystobacterineae</taxon>
        <taxon>Archangiaceae</taxon>
        <taxon>Hyalangium</taxon>
    </lineage>
</organism>